<dbReference type="EMBL" id="BNCO01000003">
    <property type="protein sequence ID" value="GIL45385.1"/>
    <property type="molecule type" value="Genomic_DNA"/>
</dbReference>
<feature type="region of interest" description="Disordered" evidence="1">
    <location>
        <begin position="72"/>
        <end position="141"/>
    </location>
</feature>
<evidence type="ECO:0000313" key="2">
    <source>
        <dbReference type="EMBL" id="GIL45385.1"/>
    </source>
</evidence>
<reference evidence="2" key="1">
    <citation type="journal article" date="2021" name="Proc. Natl. Acad. Sci. U.S.A.">
        <title>Three genomes in the algal genus Volvox reveal the fate of a haploid sex-determining region after a transition to homothallism.</title>
        <authorList>
            <person name="Yamamoto K."/>
            <person name="Hamaji T."/>
            <person name="Kawai-Toyooka H."/>
            <person name="Matsuzaki R."/>
            <person name="Takahashi F."/>
            <person name="Nishimura Y."/>
            <person name="Kawachi M."/>
            <person name="Noguchi H."/>
            <person name="Minakuchi Y."/>
            <person name="Umen J.G."/>
            <person name="Toyoda A."/>
            <person name="Nozaki H."/>
        </authorList>
    </citation>
    <scope>NUCLEOTIDE SEQUENCE</scope>
    <source>
        <strain evidence="2">NIES-3780</strain>
    </source>
</reference>
<dbReference type="AlphaFoldDB" id="A0A8J4ARY2"/>
<sequence length="231" mass="23532">GGAASKVAAALAEDEVLFRRCMERAAEIVEGIRQGIKAAALVLLQPGQPLLQRSTLVLLNGTLLQHPAANNPTTQPHAAIHQPQGINRHNPDGDGPGPAAVVDHSAGAALERAGDGGGADTGAGASGGGKGGSEGVAQPPRVRSLLMRPTSISIPKDGRGISGGPHAPRLPAPAPMPVFKPPTILLWLPDHCEPAVARMFRQSDQIRYTAGPTGAAVLVCGAEGEGEIVCR</sequence>
<feature type="compositionally biased region" description="Gly residues" evidence="1">
    <location>
        <begin position="115"/>
        <end position="134"/>
    </location>
</feature>
<keyword evidence="3" id="KW-1185">Reference proteome</keyword>
<protein>
    <submittedName>
        <fullName evidence="2">Uncharacterized protein</fullName>
    </submittedName>
</protein>
<evidence type="ECO:0000313" key="3">
    <source>
        <dbReference type="Proteomes" id="UP000747399"/>
    </source>
</evidence>
<organism evidence="2 3">
    <name type="scientific">Volvox africanus</name>
    <dbReference type="NCBI Taxonomy" id="51714"/>
    <lineage>
        <taxon>Eukaryota</taxon>
        <taxon>Viridiplantae</taxon>
        <taxon>Chlorophyta</taxon>
        <taxon>core chlorophytes</taxon>
        <taxon>Chlorophyceae</taxon>
        <taxon>CS clade</taxon>
        <taxon>Chlamydomonadales</taxon>
        <taxon>Volvocaceae</taxon>
        <taxon>Volvox</taxon>
    </lineage>
</organism>
<gene>
    <name evidence="2" type="ORF">Vafri_2635</name>
</gene>
<comment type="caution">
    <text evidence="2">The sequence shown here is derived from an EMBL/GenBank/DDBJ whole genome shotgun (WGS) entry which is preliminary data.</text>
</comment>
<proteinExistence type="predicted"/>
<dbReference type="Proteomes" id="UP000747399">
    <property type="component" value="Unassembled WGS sequence"/>
</dbReference>
<evidence type="ECO:0000256" key="1">
    <source>
        <dbReference type="SAM" id="MobiDB-lite"/>
    </source>
</evidence>
<feature type="non-terminal residue" evidence="2">
    <location>
        <position position="1"/>
    </location>
</feature>
<name>A0A8J4ARY2_9CHLO</name>
<accession>A0A8J4ARY2</accession>